<gene>
    <name evidence="1" type="ORF">XAT740_LOCUS56168</name>
</gene>
<name>A0A816F3H1_ADIRI</name>
<organism evidence="1 2">
    <name type="scientific">Adineta ricciae</name>
    <name type="common">Rotifer</name>
    <dbReference type="NCBI Taxonomy" id="249248"/>
    <lineage>
        <taxon>Eukaryota</taxon>
        <taxon>Metazoa</taxon>
        <taxon>Spiralia</taxon>
        <taxon>Gnathifera</taxon>
        <taxon>Rotifera</taxon>
        <taxon>Eurotatoria</taxon>
        <taxon>Bdelloidea</taxon>
        <taxon>Adinetida</taxon>
        <taxon>Adinetidae</taxon>
        <taxon>Adineta</taxon>
    </lineage>
</organism>
<accession>A0A816F3H1</accession>
<comment type="caution">
    <text evidence="1">The sequence shown here is derived from an EMBL/GenBank/DDBJ whole genome shotgun (WGS) entry which is preliminary data.</text>
</comment>
<dbReference type="EMBL" id="CAJNOR010010874">
    <property type="protein sequence ID" value="CAF1657314.1"/>
    <property type="molecule type" value="Genomic_DNA"/>
</dbReference>
<dbReference type="Proteomes" id="UP000663828">
    <property type="component" value="Unassembled WGS sequence"/>
</dbReference>
<evidence type="ECO:0000313" key="2">
    <source>
        <dbReference type="Proteomes" id="UP000663828"/>
    </source>
</evidence>
<sequence>MSISGDASDVKFNIMDSAAKANNTPVQAVMNSAGKTASKIIESGGDLLTAPVVWLKDMQQNWVMYMVVLSKLRIVSYDKRRSLKGNVYYVRFASDADIAFADRICKRLQNVTMKPFQSRSTTVTSNPVIKSTTAISKSNSLRSDNKTSKESSIQVLDTTDTITSLTSNVPISNV</sequence>
<protein>
    <submittedName>
        <fullName evidence="1">Uncharacterized protein</fullName>
    </submittedName>
</protein>
<reference evidence="1" key="1">
    <citation type="submission" date="2021-02" db="EMBL/GenBank/DDBJ databases">
        <authorList>
            <person name="Nowell W R."/>
        </authorList>
    </citation>
    <scope>NUCLEOTIDE SEQUENCE</scope>
</reference>
<dbReference type="AlphaFoldDB" id="A0A816F3H1"/>
<evidence type="ECO:0000313" key="1">
    <source>
        <dbReference type="EMBL" id="CAF1657314.1"/>
    </source>
</evidence>
<feature type="non-terminal residue" evidence="1">
    <location>
        <position position="1"/>
    </location>
</feature>
<proteinExistence type="predicted"/>
<keyword evidence="2" id="KW-1185">Reference proteome</keyword>